<accession>A0ABT0Q649</accession>
<name>A0ABT0Q649_9RHOB</name>
<organism evidence="2 3">
    <name type="scientific">Ruegeria spongiae</name>
    <dbReference type="NCBI Taxonomy" id="2942209"/>
    <lineage>
        <taxon>Bacteria</taxon>
        <taxon>Pseudomonadati</taxon>
        <taxon>Pseudomonadota</taxon>
        <taxon>Alphaproteobacteria</taxon>
        <taxon>Rhodobacterales</taxon>
        <taxon>Roseobacteraceae</taxon>
        <taxon>Ruegeria</taxon>
    </lineage>
</organism>
<gene>
    <name evidence="2" type="ORF">M3P21_14040</name>
</gene>
<feature type="chain" id="PRO_5046073906" evidence="1">
    <location>
        <begin position="25"/>
        <end position="510"/>
    </location>
</feature>
<reference evidence="2" key="1">
    <citation type="submission" date="2022-05" db="EMBL/GenBank/DDBJ databases">
        <authorList>
            <person name="Park J.-S."/>
        </authorList>
    </citation>
    <scope>NUCLEOTIDE SEQUENCE</scope>
    <source>
        <strain evidence="2">2012CJ41-6</strain>
    </source>
</reference>
<proteinExistence type="predicted"/>
<dbReference type="Pfam" id="PF09898">
    <property type="entry name" value="DUF2125"/>
    <property type="match status" value="1"/>
</dbReference>
<keyword evidence="3" id="KW-1185">Reference proteome</keyword>
<dbReference type="Proteomes" id="UP001203880">
    <property type="component" value="Unassembled WGS sequence"/>
</dbReference>
<comment type="caution">
    <text evidence="2">The sequence shown here is derived from an EMBL/GenBank/DDBJ whole genome shotgun (WGS) entry which is preliminary data.</text>
</comment>
<keyword evidence="1" id="KW-0732">Signal</keyword>
<evidence type="ECO:0000313" key="2">
    <source>
        <dbReference type="EMBL" id="MCL6284653.1"/>
    </source>
</evidence>
<dbReference type="RefSeq" id="WP_249710755.1">
    <property type="nucleotide sequence ID" value="NZ_JAMFMB010000017.1"/>
</dbReference>
<feature type="signal peptide" evidence="1">
    <location>
        <begin position="1"/>
        <end position="24"/>
    </location>
</feature>
<dbReference type="EMBL" id="JAMFMB010000017">
    <property type="protein sequence ID" value="MCL6284653.1"/>
    <property type="molecule type" value="Genomic_DNA"/>
</dbReference>
<evidence type="ECO:0000256" key="1">
    <source>
        <dbReference type="SAM" id="SignalP"/>
    </source>
</evidence>
<protein>
    <submittedName>
        <fullName evidence="2">DUF2125 domain-containing protein</fullName>
    </submittedName>
</protein>
<dbReference type="InterPro" id="IPR018666">
    <property type="entry name" value="DUF2125"/>
</dbReference>
<sequence>MSTFLRRSCGAAFVYALAAQGASADLTAQDVWADWQAYMNGMGYEVSASEATSGAVTTISDLAMSMPLPEEDGNFVMTIPEMTLTENGDGTVAIGLPDSFPLTLDFKSPDEGAFQVELTYSQENLAMAVSGAPDDMTYDYAADTVTVELTSLTDNDEVLPPDAFKALMKISGVTGTSQMKIGDMRDVAQTMKAAALSYEVAFDDPESEEQALIAGEMEGLGFTGSGALPKEWDAADYQSLMESGFNFAGGFTFEKGNTNVSGNAEEGPFTLASNSQGGTFDVAMTDAQIKYDVKQNDTKLAVTSGDLPFPIEMAMASAGLTFEFPVQAGDTPQPFAFGMELTDFTMSDILWSMFDPAGALPRDPATVALDTEGTATVLVNFMDPAVAETLEATDAAPGQLETLNIKQLLISMVGAKLTGTGAFAFDNTGTNTEEFGGMPAPTGVANLELTGANALIDKLIGMGMLAEQDAMGARMMMGLLAVPGDAPDTLKSEIEINKEGHISANGQRIK</sequence>
<evidence type="ECO:0000313" key="3">
    <source>
        <dbReference type="Proteomes" id="UP001203880"/>
    </source>
</evidence>